<dbReference type="SUPFAM" id="SSF53223">
    <property type="entry name" value="Aminoacid dehydrogenase-like, N-terminal domain"/>
    <property type="match status" value="1"/>
</dbReference>
<dbReference type="PROSITE" id="PS00074">
    <property type="entry name" value="GLFV_DEHYDROGENASE"/>
    <property type="match status" value="1"/>
</dbReference>
<evidence type="ECO:0000259" key="8">
    <source>
        <dbReference type="SMART" id="SM00839"/>
    </source>
</evidence>
<dbReference type="InterPro" id="IPR006096">
    <property type="entry name" value="Glu/Leu/Phe/Val/Trp_DH_C"/>
</dbReference>
<evidence type="ECO:0000256" key="6">
    <source>
        <dbReference type="PIRSR" id="PIRSR000185-3"/>
    </source>
</evidence>
<feature type="site" description="Important for catalysis" evidence="6">
    <location>
        <position position="142"/>
    </location>
</feature>
<feature type="active site" description="Proton donor" evidence="4">
    <location>
        <position position="102"/>
    </location>
</feature>
<proteinExistence type="inferred from homology"/>
<feature type="binding site" evidence="5">
    <location>
        <position position="346"/>
    </location>
    <ligand>
        <name>substrate</name>
    </ligand>
</feature>
<dbReference type="InterPro" id="IPR006097">
    <property type="entry name" value="Glu/Leu/Phe/Val/Trp_DH_dimer"/>
</dbReference>
<gene>
    <name evidence="9" type="ORF">A2478_01360</name>
</gene>
<feature type="binding site" evidence="5">
    <location>
        <position position="186"/>
    </location>
    <ligand>
        <name>NAD(+)</name>
        <dbReference type="ChEBI" id="CHEBI:57540"/>
    </ligand>
</feature>
<dbReference type="InterPro" id="IPR006095">
    <property type="entry name" value="Glu/Leu/Phe/Val/Trp_DH"/>
</dbReference>
<dbReference type="Pfam" id="PF00208">
    <property type="entry name" value="ELFV_dehydrog"/>
    <property type="match status" value="1"/>
</dbReference>
<dbReference type="Pfam" id="PF02812">
    <property type="entry name" value="ELFV_dehydrog_N"/>
    <property type="match status" value="1"/>
</dbReference>
<protein>
    <recommendedName>
        <fullName evidence="3">Glutamate dehydrogenase</fullName>
    </recommendedName>
</protein>
<keyword evidence="2 3" id="KW-0560">Oxidoreductase</keyword>
<feature type="binding site" evidence="5">
    <location>
        <position position="90"/>
    </location>
    <ligand>
        <name>substrate</name>
    </ligand>
</feature>
<feature type="binding site" evidence="5">
    <location>
        <position position="66"/>
    </location>
    <ligand>
        <name>substrate</name>
    </ligand>
</feature>
<dbReference type="Gene3D" id="3.40.50.10860">
    <property type="entry name" value="Leucine Dehydrogenase, chain A, domain 1"/>
    <property type="match status" value="1"/>
</dbReference>
<evidence type="ECO:0000256" key="4">
    <source>
        <dbReference type="PIRSR" id="PIRSR000185-1"/>
    </source>
</evidence>
<dbReference type="Proteomes" id="UP000179001">
    <property type="component" value="Unassembled WGS sequence"/>
</dbReference>
<evidence type="ECO:0000256" key="5">
    <source>
        <dbReference type="PIRSR" id="PIRSR000185-2"/>
    </source>
</evidence>
<dbReference type="EMBL" id="MFGJ01000001">
    <property type="protein sequence ID" value="OGF33332.1"/>
    <property type="molecule type" value="Genomic_DNA"/>
</dbReference>
<dbReference type="InterPro" id="IPR046346">
    <property type="entry name" value="Aminoacid_DH-like_N_sf"/>
</dbReference>
<dbReference type="InterPro" id="IPR036291">
    <property type="entry name" value="NAD(P)-bd_dom_sf"/>
</dbReference>
<keyword evidence="5" id="KW-0520">NAD</keyword>
<dbReference type="PRINTS" id="PR00082">
    <property type="entry name" value="GLFDHDRGNASE"/>
</dbReference>
<evidence type="ECO:0000256" key="7">
    <source>
        <dbReference type="RuleBase" id="RU004417"/>
    </source>
</evidence>
<feature type="domain" description="Glutamate/phenylalanine/leucine/valine/L-tryptophan dehydrogenase C-terminal" evidence="8">
    <location>
        <begin position="179"/>
        <end position="407"/>
    </location>
</feature>
<name>A0A1F5T351_9BACT</name>
<dbReference type="FunFam" id="3.40.50.10860:FF:000003">
    <property type="entry name" value="Glutamate dehydrogenase"/>
    <property type="match status" value="1"/>
</dbReference>
<dbReference type="GO" id="GO:0006538">
    <property type="term" value="P:L-glutamate catabolic process"/>
    <property type="evidence" value="ECO:0007669"/>
    <property type="project" value="TreeGrafter"/>
</dbReference>
<dbReference type="PANTHER" id="PTHR11606:SF13">
    <property type="entry name" value="GLUTAMATE DEHYDROGENASE 1, MITOCHONDRIAL"/>
    <property type="match status" value="1"/>
</dbReference>
<reference evidence="9 10" key="1">
    <citation type="journal article" date="2016" name="Nat. Commun.">
        <title>Thousands of microbial genomes shed light on interconnected biogeochemical processes in an aquifer system.</title>
        <authorList>
            <person name="Anantharaman K."/>
            <person name="Brown C.T."/>
            <person name="Hug L.A."/>
            <person name="Sharon I."/>
            <person name="Castelle C.J."/>
            <person name="Probst A.J."/>
            <person name="Thomas B.C."/>
            <person name="Singh A."/>
            <person name="Wilkins M.J."/>
            <person name="Karaoz U."/>
            <person name="Brodie E.L."/>
            <person name="Williams K.H."/>
            <person name="Hubbard S.S."/>
            <person name="Banfield J.F."/>
        </authorList>
    </citation>
    <scope>NUCLEOTIDE SEQUENCE [LARGE SCALE GENOMIC DNA]</scope>
</reference>
<evidence type="ECO:0000256" key="3">
    <source>
        <dbReference type="PIRNR" id="PIRNR000185"/>
    </source>
</evidence>
<evidence type="ECO:0000256" key="2">
    <source>
        <dbReference type="ARBA" id="ARBA00023002"/>
    </source>
</evidence>
<dbReference type="CDD" id="cd01076">
    <property type="entry name" value="NAD_bind_1_Glu_DH"/>
    <property type="match status" value="1"/>
</dbReference>
<dbReference type="SMART" id="SM00839">
    <property type="entry name" value="ELFV_dehydrog"/>
    <property type="match status" value="1"/>
</dbReference>
<accession>A0A1F5T351</accession>
<dbReference type="STRING" id="1798002.A2478_01360"/>
<sequence length="409" mass="44639">MSPFENAIQQLENAAKILNLDANKFEIIKKPDRVIQVKVPVKMDDGSFKVFDGYRVQFNNLRGPYKGGLRFYPSVDLDEVKALAFWMAIKCAVVNIPMGGGKGGITIDPKLLSKAELEKLTRSFTRAIAPVIGSQVDVPAPDIYTTPEIMSWIVDEYTRVTGKEDLAVVTGKPLDKGGSKGRDRATAMGGFYVLEQVIQKTLNKSKSEIKIAIQGFGNAGSVMADLLVAGGYKVVAVSDSQGGILNMDGLDIEQVKLTKQAKGSVIEYVSGQKITNEQLLEVEVDILIPAALENQITEKNAHNIKAKVLLELANGPTNPAADKLLFEAGKVVVPDVLANAGGVTVSYFEWQQNLDDKYWEEADVFAKLEQIMTSSLDAVWSKAQEHNIDLRTAAFVLAVSRIADKLDLH</sequence>
<organism evidence="9 10">
    <name type="scientific">Candidatus Falkowbacteria bacterium RIFOXYC2_FULL_36_12</name>
    <dbReference type="NCBI Taxonomy" id="1798002"/>
    <lineage>
        <taxon>Bacteria</taxon>
        <taxon>Candidatus Falkowiibacteriota</taxon>
    </lineage>
</organism>
<comment type="caution">
    <text evidence="9">The sequence shown here is derived from an EMBL/GenBank/DDBJ whole genome shotgun (WGS) entry which is preliminary data.</text>
</comment>
<dbReference type="InterPro" id="IPR014362">
    <property type="entry name" value="Glu_DH"/>
</dbReference>
<evidence type="ECO:0000313" key="9">
    <source>
        <dbReference type="EMBL" id="OGF33332.1"/>
    </source>
</evidence>
<evidence type="ECO:0000313" key="10">
    <source>
        <dbReference type="Proteomes" id="UP000179001"/>
    </source>
</evidence>
<dbReference type="PIRSF" id="PIRSF000185">
    <property type="entry name" value="Glu_DH"/>
    <property type="match status" value="1"/>
</dbReference>
<dbReference type="SUPFAM" id="SSF51735">
    <property type="entry name" value="NAD(P)-binding Rossmann-fold domains"/>
    <property type="match status" value="1"/>
</dbReference>
<dbReference type="AlphaFoldDB" id="A0A1F5T351"/>
<dbReference type="GO" id="GO:0000166">
    <property type="term" value="F:nucleotide binding"/>
    <property type="evidence" value="ECO:0007669"/>
    <property type="project" value="UniProtKB-KW"/>
</dbReference>
<dbReference type="Gene3D" id="3.40.50.720">
    <property type="entry name" value="NAD(P)-binding Rossmann-like Domain"/>
    <property type="match status" value="1"/>
</dbReference>
<comment type="similarity">
    <text evidence="1 3 7">Belongs to the Glu/Leu/Phe/Val dehydrogenases family.</text>
</comment>
<dbReference type="PANTHER" id="PTHR11606">
    <property type="entry name" value="GLUTAMATE DEHYDROGENASE"/>
    <property type="match status" value="1"/>
</dbReference>
<dbReference type="GO" id="GO:0004352">
    <property type="term" value="F:glutamate dehydrogenase (NAD+) activity"/>
    <property type="evidence" value="ECO:0007669"/>
    <property type="project" value="TreeGrafter"/>
</dbReference>
<keyword evidence="5" id="KW-0547">Nucleotide-binding</keyword>
<dbReference type="InterPro" id="IPR033922">
    <property type="entry name" value="NAD_bind_Glu_DH"/>
</dbReference>
<feature type="binding site" evidence="5">
    <location>
        <position position="218"/>
    </location>
    <ligand>
        <name>NAD(+)</name>
        <dbReference type="ChEBI" id="CHEBI:57540"/>
    </ligand>
</feature>
<evidence type="ECO:0000256" key="1">
    <source>
        <dbReference type="ARBA" id="ARBA00006382"/>
    </source>
</evidence>
<dbReference type="InterPro" id="IPR033524">
    <property type="entry name" value="Glu/Leu/Phe/Val_DH_AS"/>
</dbReference>